<evidence type="ECO:0000313" key="2">
    <source>
        <dbReference type="EMBL" id="SHN67120.1"/>
    </source>
</evidence>
<sequence>MTNSWINGVLENSNQSGLWTPKQNKIVVGRDVGRISATGFETQKEKIVLGDGDDVAFKSKNIFDLAKRGSMSGYSVKNFRDVSDNDLANKTVTNSESLFENDKYFVAFFDNTITIYEKNDDPKTPAKLIISTKIKDDTLISWGEDGVPQITTGAAAKTDNVLKATGINDILIRKNASKVEAGTGTIVLNLAKGGTFSGGSNVTYKGFYDTADIVDDGTQKTFAGYFTNMKISTEKGNSIFSGVFEDSTIKAGKGADTFSGYFARTEVSGGDGDNLFNGMFMDHSKVIGGEDNDTFYGRFIESSVDGGKGDDSFGSGARISQMSLLYSLQFQQSYMGLESDFINSEIDAGEGNDTFKGIMSGGSINLNKGNDKAEGIFQEASVDGSDGDDNINAWYSEMSHFSTGEGNDAIMLETGSFNTVNTGKGYNSIIMGANEQQTGGSSDADMIHRGVIWMNSMEMQPIEAGEQHNNHVNATEGESTVVVRDGKSEHVVVSGSAENLGNKDNSTTQATSNGSEKASENIDEFSPYTTQSGIINAIVKAEEQNKTQAQKTEAISDAKEKTENKQDAVRPTVKQYSIFNSGEKQNTGLVATTVTTSNGENLSFDGIVRRAETEKKGDDLGMVKVMRYANAQGYYESQIYKIF</sequence>
<organism evidence="2 3">
    <name type="scientific">Desulfovibrio litoralis DSM 11393</name>
    <dbReference type="NCBI Taxonomy" id="1121455"/>
    <lineage>
        <taxon>Bacteria</taxon>
        <taxon>Pseudomonadati</taxon>
        <taxon>Thermodesulfobacteriota</taxon>
        <taxon>Desulfovibrionia</taxon>
        <taxon>Desulfovibrionales</taxon>
        <taxon>Desulfovibrionaceae</taxon>
        <taxon>Desulfovibrio</taxon>
    </lineage>
</organism>
<dbReference type="Proteomes" id="UP000186469">
    <property type="component" value="Unassembled WGS sequence"/>
</dbReference>
<dbReference type="AlphaFoldDB" id="A0A1M7T8S2"/>
<dbReference type="RefSeq" id="WP_072697424.1">
    <property type="nucleotide sequence ID" value="NZ_FRDI01000008.1"/>
</dbReference>
<dbReference type="OrthoDB" id="5450281at2"/>
<protein>
    <submittedName>
        <fullName evidence="2">Uncharacterized protein</fullName>
    </submittedName>
</protein>
<dbReference type="EMBL" id="FRDI01000008">
    <property type="protein sequence ID" value="SHN67120.1"/>
    <property type="molecule type" value="Genomic_DNA"/>
</dbReference>
<evidence type="ECO:0000313" key="3">
    <source>
        <dbReference type="Proteomes" id="UP000186469"/>
    </source>
</evidence>
<dbReference type="Gene3D" id="2.160.20.160">
    <property type="match status" value="2"/>
</dbReference>
<dbReference type="InterPro" id="IPR011049">
    <property type="entry name" value="Serralysin-like_metalloprot_C"/>
</dbReference>
<accession>A0A1M7T8S2</accession>
<feature type="compositionally biased region" description="Polar residues" evidence="1">
    <location>
        <begin position="496"/>
        <end position="516"/>
    </location>
</feature>
<name>A0A1M7T8S2_9BACT</name>
<evidence type="ECO:0000256" key="1">
    <source>
        <dbReference type="SAM" id="MobiDB-lite"/>
    </source>
</evidence>
<dbReference type="SUPFAM" id="SSF51120">
    <property type="entry name" value="beta-Roll"/>
    <property type="match status" value="1"/>
</dbReference>
<gene>
    <name evidence="2" type="ORF">SAMN02745728_01736</name>
</gene>
<feature type="region of interest" description="Disordered" evidence="1">
    <location>
        <begin position="494"/>
        <end position="527"/>
    </location>
</feature>
<reference evidence="2 3" key="1">
    <citation type="submission" date="2016-12" db="EMBL/GenBank/DDBJ databases">
        <authorList>
            <person name="Song W.-J."/>
            <person name="Kurnit D.M."/>
        </authorList>
    </citation>
    <scope>NUCLEOTIDE SEQUENCE [LARGE SCALE GENOMIC DNA]</scope>
    <source>
        <strain evidence="2 3">DSM 11393</strain>
    </source>
</reference>
<keyword evidence="3" id="KW-1185">Reference proteome</keyword>
<proteinExistence type="predicted"/>
<dbReference type="STRING" id="1121455.SAMN02745728_01736"/>